<dbReference type="Proteomes" id="UP000199537">
    <property type="component" value="Unassembled WGS sequence"/>
</dbReference>
<dbReference type="EMBL" id="FPCJ01000001">
    <property type="protein sequence ID" value="SFV30716.1"/>
    <property type="molecule type" value="Genomic_DNA"/>
</dbReference>
<protein>
    <submittedName>
        <fullName evidence="1">Lycopene beta-cyclase</fullName>
    </submittedName>
</protein>
<dbReference type="InterPro" id="IPR036188">
    <property type="entry name" value="FAD/NAD-bd_sf"/>
</dbReference>
<keyword evidence="2" id="KW-1185">Reference proteome</keyword>
<gene>
    <name evidence="1" type="ORF">SAMN05660895_0869</name>
</gene>
<organism evidence="1 2">
    <name type="scientific">Thermoflavifilum thermophilum</name>
    <dbReference type="NCBI Taxonomy" id="1393122"/>
    <lineage>
        <taxon>Bacteria</taxon>
        <taxon>Pseudomonadati</taxon>
        <taxon>Bacteroidota</taxon>
        <taxon>Chitinophagia</taxon>
        <taxon>Chitinophagales</taxon>
        <taxon>Chitinophagaceae</taxon>
        <taxon>Thermoflavifilum</taxon>
    </lineage>
</organism>
<dbReference type="Pfam" id="PF05834">
    <property type="entry name" value="Lycopene_cycl"/>
    <property type="match status" value="1"/>
</dbReference>
<dbReference type="Gene3D" id="3.50.50.60">
    <property type="entry name" value="FAD/NAD(P)-binding domain"/>
    <property type="match status" value="1"/>
</dbReference>
<dbReference type="RefSeq" id="WP_177224104.1">
    <property type="nucleotide sequence ID" value="NZ_FPCJ01000001.1"/>
</dbReference>
<dbReference type="AlphaFoldDB" id="A0A1I7N827"/>
<proteinExistence type="predicted"/>
<dbReference type="STRING" id="1393122.SAMN05660895_0869"/>
<dbReference type="SUPFAM" id="SSF51905">
    <property type="entry name" value="FAD/NAD(P)-binding domain"/>
    <property type="match status" value="1"/>
</dbReference>
<accession>A0A1I7N827</accession>
<sequence>MSDKICYYDVVIAGAGCAGLSLAVRMARSPALSSWNILLLEQQEKNQNDRTWCFWESGKGYFESIVQHRWSAGDVITDEKCICLDFEPFEYKMIRSKHFYAYCKEILQQVNEQNQARRIDIWYEPVTQILDKETYAEVHTSYHTIRCRFAFSSLPRDIPQDKSIHFLWQHFQGWLIRSATPVFDASRMVLMDFRVPQQQATAFMYVLPFSAQEALIEYTVFSKQLLLPEVYDACIEQYMQMHYPDLSFEILEKEQGKIPMTDYTFPQTDKHVIYIGTSGGQTKGSTGYTFPFIQQHSDAILQALENGNSPHIYHQPRKKFYRYYDRLLLDVLSKSLYPGDKLFADLFDKNQTDKVIRFLNEQSTFWEDISIILSLPKKPFLEAALDTWKQNLNR</sequence>
<name>A0A1I7N827_9BACT</name>
<evidence type="ECO:0000313" key="1">
    <source>
        <dbReference type="EMBL" id="SFV30716.1"/>
    </source>
</evidence>
<reference evidence="2" key="1">
    <citation type="submission" date="2016-10" db="EMBL/GenBank/DDBJ databases">
        <authorList>
            <person name="Varghese N."/>
            <person name="Submissions S."/>
        </authorList>
    </citation>
    <scope>NUCLEOTIDE SEQUENCE [LARGE SCALE GENOMIC DNA]</scope>
    <source>
        <strain evidence="2">DSM 14807</strain>
    </source>
</reference>
<evidence type="ECO:0000313" key="2">
    <source>
        <dbReference type="Proteomes" id="UP000199537"/>
    </source>
</evidence>